<proteinExistence type="predicted"/>
<dbReference type="AlphaFoldDB" id="A0A379LIU2"/>
<evidence type="ECO:0000313" key="3">
    <source>
        <dbReference type="Proteomes" id="UP000254123"/>
    </source>
</evidence>
<dbReference type="Proteomes" id="UP000254123">
    <property type="component" value="Unassembled WGS sequence"/>
</dbReference>
<evidence type="ECO:0000313" key="1">
    <source>
        <dbReference type="EMBL" id="SUD90448.1"/>
    </source>
</evidence>
<reference evidence="1 3" key="1">
    <citation type="submission" date="2018-06" db="EMBL/GenBank/DDBJ databases">
        <authorList>
            <consortium name="Pathogen Informatics"/>
            <person name="Doyle S."/>
        </authorList>
    </citation>
    <scope>NUCLEOTIDE SEQUENCE [LARGE SCALE GENOMIC DNA]</scope>
    <source>
        <strain evidence="1 3">NCTC10526</strain>
    </source>
</reference>
<dbReference type="EMBL" id="UGVC01000009">
    <property type="protein sequence ID" value="SUD98944.1"/>
    <property type="molecule type" value="Genomic_DNA"/>
</dbReference>
<organism evidence="1 3">
    <name type="scientific">Psychrobacter phenylpyruvicus</name>
    <dbReference type="NCBI Taxonomy" id="29432"/>
    <lineage>
        <taxon>Bacteria</taxon>
        <taxon>Pseudomonadati</taxon>
        <taxon>Pseudomonadota</taxon>
        <taxon>Gammaproteobacteria</taxon>
        <taxon>Moraxellales</taxon>
        <taxon>Moraxellaceae</taxon>
        <taxon>Psychrobacter</taxon>
    </lineage>
</organism>
<dbReference type="EMBL" id="UGVC01000001">
    <property type="protein sequence ID" value="SUD90448.1"/>
    <property type="molecule type" value="Genomic_DNA"/>
</dbReference>
<accession>A0A379LIU2</accession>
<keyword evidence="3" id="KW-1185">Reference proteome</keyword>
<name>A0A379LIU2_9GAMM</name>
<gene>
    <name evidence="1" type="ORF">NCTC10526_00775</name>
    <name evidence="2" type="ORF">NCTC10526_02933</name>
</gene>
<sequence>MMVNSYKLLNLLQCSVFILLKVLISTKSINWANYIS</sequence>
<evidence type="ECO:0000313" key="2">
    <source>
        <dbReference type="EMBL" id="SUD98944.1"/>
    </source>
</evidence>
<protein>
    <submittedName>
        <fullName evidence="1">Uncharacterized protein</fullName>
    </submittedName>
</protein>